<comment type="caution">
    <text evidence="5">The sequence shown here is derived from an EMBL/GenBank/DDBJ whole genome shotgun (WGS) entry which is preliminary data.</text>
</comment>
<keyword evidence="3" id="KW-0804">Transcription</keyword>
<keyword evidence="1" id="KW-0805">Transcription regulation</keyword>
<dbReference type="Gene3D" id="1.10.10.10">
    <property type="entry name" value="Winged helix-like DNA-binding domain superfamily/Winged helix DNA-binding domain"/>
    <property type="match status" value="1"/>
</dbReference>
<protein>
    <submittedName>
        <fullName evidence="5">GntR family transcriptional regulator</fullName>
    </submittedName>
</protein>
<dbReference type="PANTHER" id="PTHR44846:SF1">
    <property type="entry name" value="MANNOSYL-D-GLYCERATE TRANSPORT_METABOLISM SYSTEM REPRESSOR MNGR-RELATED"/>
    <property type="match status" value="1"/>
</dbReference>
<evidence type="ECO:0000259" key="4">
    <source>
        <dbReference type="PROSITE" id="PS50949"/>
    </source>
</evidence>
<dbReference type="SUPFAM" id="SSF46785">
    <property type="entry name" value="Winged helix' DNA-binding domain"/>
    <property type="match status" value="1"/>
</dbReference>
<dbReference type="SMART" id="SM00345">
    <property type="entry name" value="HTH_GNTR"/>
    <property type="match status" value="1"/>
</dbReference>
<keyword evidence="2" id="KW-0238">DNA-binding</keyword>
<keyword evidence="6" id="KW-1185">Reference proteome</keyword>
<dbReference type="PANTHER" id="PTHR44846">
    <property type="entry name" value="MANNOSYL-D-GLYCERATE TRANSPORT/METABOLISM SYSTEM REPRESSOR MNGR-RELATED"/>
    <property type="match status" value="1"/>
</dbReference>
<dbReference type="Pfam" id="PF00392">
    <property type="entry name" value="GntR"/>
    <property type="match status" value="1"/>
</dbReference>
<dbReference type="EMBL" id="JANCLU010000016">
    <property type="protein sequence ID" value="MCP8939947.1"/>
    <property type="molecule type" value="Genomic_DNA"/>
</dbReference>
<dbReference type="CDD" id="cd07377">
    <property type="entry name" value="WHTH_GntR"/>
    <property type="match status" value="1"/>
</dbReference>
<dbReference type="SUPFAM" id="SSF64288">
    <property type="entry name" value="Chorismate lyase-like"/>
    <property type="match status" value="1"/>
</dbReference>
<dbReference type="InterPro" id="IPR028978">
    <property type="entry name" value="Chorismate_lyase_/UTRA_dom_sf"/>
</dbReference>
<dbReference type="InterPro" id="IPR050679">
    <property type="entry name" value="Bact_HTH_transcr_reg"/>
</dbReference>
<name>A0ABT1LEM0_9HYPH</name>
<dbReference type="PRINTS" id="PR00035">
    <property type="entry name" value="HTHGNTR"/>
</dbReference>
<gene>
    <name evidence="5" type="ORF">NK718_15585</name>
</gene>
<dbReference type="InterPro" id="IPR000524">
    <property type="entry name" value="Tscrpt_reg_HTH_GntR"/>
</dbReference>
<feature type="domain" description="HTH gntR-type" evidence="4">
    <location>
        <begin position="11"/>
        <end position="79"/>
    </location>
</feature>
<evidence type="ECO:0000256" key="2">
    <source>
        <dbReference type="ARBA" id="ARBA00023125"/>
    </source>
</evidence>
<proteinExistence type="predicted"/>
<dbReference type="Proteomes" id="UP001205890">
    <property type="component" value="Unassembled WGS sequence"/>
</dbReference>
<dbReference type="Gene3D" id="3.40.1410.10">
    <property type="entry name" value="Chorismate lyase-like"/>
    <property type="match status" value="1"/>
</dbReference>
<evidence type="ECO:0000256" key="1">
    <source>
        <dbReference type="ARBA" id="ARBA00023015"/>
    </source>
</evidence>
<organism evidence="5 6">
    <name type="scientific">Alsobacter ponti</name>
    <dbReference type="NCBI Taxonomy" id="2962936"/>
    <lineage>
        <taxon>Bacteria</taxon>
        <taxon>Pseudomonadati</taxon>
        <taxon>Pseudomonadota</taxon>
        <taxon>Alphaproteobacteria</taxon>
        <taxon>Hyphomicrobiales</taxon>
        <taxon>Alsobacteraceae</taxon>
        <taxon>Alsobacter</taxon>
    </lineage>
</organism>
<dbReference type="InterPro" id="IPR011663">
    <property type="entry name" value="UTRA"/>
</dbReference>
<evidence type="ECO:0000313" key="5">
    <source>
        <dbReference type="EMBL" id="MCP8939947.1"/>
    </source>
</evidence>
<dbReference type="InterPro" id="IPR036388">
    <property type="entry name" value="WH-like_DNA-bd_sf"/>
</dbReference>
<sequence length="248" mass="27751">MPPRHASKVRTVGYKDISSTLIREIKEGVWALNELLPSEMDLVERFGVGRNTVREALRELQALGYIRRRRGARSVLASHDPDGGFVNSVRSVSELLDYAETAHSVHLGAEHIRVGERLAQRLDCPPGSEWIRLGILRSREPGGDPFCLSEIYVDPVYQDVLKVLDNDNRIFPLLEREFDIVLQQVVQTIEAAEADANIASRLKVPIGSPILLVRTTFRGSDGRVVEIGLAHFPAGRYKVRISLDRKPA</sequence>
<dbReference type="RefSeq" id="WP_254744131.1">
    <property type="nucleotide sequence ID" value="NZ_JANCLU010000016.1"/>
</dbReference>
<reference evidence="5 6" key="1">
    <citation type="submission" date="2022-07" db="EMBL/GenBank/DDBJ databases">
        <authorList>
            <person name="Li W.-J."/>
            <person name="Deng Q.-Q."/>
        </authorList>
    </citation>
    <scope>NUCLEOTIDE SEQUENCE [LARGE SCALE GENOMIC DNA]</scope>
    <source>
        <strain evidence="5 6">SYSU M60028</strain>
    </source>
</reference>
<evidence type="ECO:0000256" key="3">
    <source>
        <dbReference type="ARBA" id="ARBA00023163"/>
    </source>
</evidence>
<accession>A0ABT1LEM0</accession>
<evidence type="ECO:0000313" key="6">
    <source>
        <dbReference type="Proteomes" id="UP001205890"/>
    </source>
</evidence>
<dbReference type="Pfam" id="PF07702">
    <property type="entry name" value="UTRA"/>
    <property type="match status" value="1"/>
</dbReference>
<dbReference type="InterPro" id="IPR036390">
    <property type="entry name" value="WH_DNA-bd_sf"/>
</dbReference>
<dbReference type="SMART" id="SM00866">
    <property type="entry name" value="UTRA"/>
    <property type="match status" value="1"/>
</dbReference>
<dbReference type="PROSITE" id="PS50949">
    <property type="entry name" value="HTH_GNTR"/>
    <property type="match status" value="1"/>
</dbReference>